<dbReference type="Proteomes" id="UP000614490">
    <property type="component" value="Unassembled WGS sequence"/>
</dbReference>
<dbReference type="AlphaFoldDB" id="A0A931HUC4"/>
<dbReference type="EMBL" id="JADZSC010000001">
    <property type="protein sequence ID" value="MBH0229534.1"/>
    <property type="molecule type" value="Genomic_DNA"/>
</dbReference>
<name>A0A931HUC4_9BACI</name>
<protein>
    <submittedName>
        <fullName evidence="1">Uncharacterized protein</fullName>
    </submittedName>
</protein>
<evidence type="ECO:0000313" key="1">
    <source>
        <dbReference type="EMBL" id="MBH0229534.1"/>
    </source>
</evidence>
<dbReference type="RefSeq" id="WP_197316136.1">
    <property type="nucleotide sequence ID" value="NZ_JADZSC010000001.1"/>
</dbReference>
<reference evidence="1 2" key="1">
    <citation type="journal article" date="2005" name="Int. J. Syst. Evol. Microbiol.">
        <title>Halobacillus yeomjeoni sp. nov., isolated from a marine solar saltern in Korea.</title>
        <authorList>
            <person name="Yoon J.H."/>
            <person name="Kang S.J."/>
            <person name="Lee C.H."/>
            <person name="Oh H.W."/>
            <person name="Oh T.K."/>
        </authorList>
    </citation>
    <scope>NUCLEOTIDE SEQUENCE [LARGE SCALE GENOMIC DNA]</scope>
    <source>
        <strain evidence="1 2">KCTC 3957</strain>
    </source>
</reference>
<accession>A0A931HUC4</accession>
<organism evidence="1 2">
    <name type="scientific">Halobacillus yeomjeoni</name>
    <dbReference type="NCBI Taxonomy" id="311194"/>
    <lineage>
        <taxon>Bacteria</taxon>
        <taxon>Bacillati</taxon>
        <taxon>Bacillota</taxon>
        <taxon>Bacilli</taxon>
        <taxon>Bacillales</taxon>
        <taxon>Bacillaceae</taxon>
        <taxon>Halobacillus</taxon>
    </lineage>
</organism>
<evidence type="ECO:0000313" key="2">
    <source>
        <dbReference type="Proteomes" id="UP000614490"/>
    </source>
</evidence>
<comment type="caution">
    <text evidence="1">The sequence shown here is derived from an EMBL/GenBank/DDBJ whole genome shotgun (WGS) entry which is preliminary data.</text>
</comment>
<sequence>MVKFEDELNILFERFLSINDTNKKLLFPAILGALEGYSNSNESFKKELIEMLYKVIDEFQPYDINVKH</sequence>
<gene>
    <name evidence="1" type="ORF">H0267_04830</name>
</gene>
<proteinExistence type="predicted"/>
<keyword evidence="2" id="KW-1185">Reference proteome</keyword>